<dbReference type="PROSITE" id="PS00367">
    <property type="entry name" value="BH4_AAA_HYDROXYL_1"/>
    <property type="match status" value="1"/>
</dbReference>
<protein>
    <recommendedName>
        <fullName evidence="3">phenylalanine 4-monooxygenase</fullName>
        <ecNumber evidence="3">1.14.16.1</ecNumber>
    </recommendedName>
</protein>
<feature type="binding site" evidence="8">
    <location>
        <position position="258"/>
    </location>
    <ligand>
        <name>Fe cation</name>
        <dbReference type="ChEBI" id="CHEBI:24875"/>
    </ligand>
</feature>
<feature type="domain" description="ACT" evidence="10">
    <location>
        <begin position="80"/>
        <end position="157"/>
    </location>
</feature>
<keyword evidence="4 8" id="KW-0479">Metal-binding</keyword>
<evidence type="ECO:0000256" key="7">
    <source>
        <dbReference type="ARBA" id="ARBA00023033"/>
    </source>
</evidence>
<evidence type="ECO:0000259" key="10">
    <source>
        <dbReference type="PROSITE" id="PS51671"/>
    </source>
</evidence>
<evidence type="ECO:0000313" key="12">
    <source>
        <dbReference type="Proteomes" id="UP000678499"/>
    </source>
</evidence>
<dbReference type="OrthoDB" id="983542at2759"/>
<organism evidence="11">
    <name type="scientific">Notodromas monacha</name>
    <dbReference type="NCBI Taxonomy" id="399045"/>
    <lineage>
        <taxon>Eukaryota</taxon>
        <taxon>Metazoa</taxon>
        <taxon>Ecdysozoa</taxon>
        <taxon>Arthropoda</taxon>
        <taxon>Crustacea</taxon>
        <taxon>Oligostraca</taxon>
        <taxon>Ostracoda</taxon>
        <taxon>Podocopa</taxon>
        <taxon>Podocopida</taxon>
        <taxon>Cypridocopina</taxon>
        <taxon>Cypridoidea</taxon>
        <taxon>Cyprididae</taxon>
        <taxon>Notodromas</taxon>
    </lineage>
</organism>
<evidence type="ECO:0000259" key="9">
    <source>
        <dbReference type="PROSITE" id="PS51410"/>
    </source>
</evidence>
<evidence type="ECO:0000256" key="2">
    <source>
        <dbReference type="ARBA" id="ARBA00009712"/>
    </source>
</evidence>
<dbReference type="EC" id="1.14.16.1" evidence="3"/>
<dbReference type="GO" id="GO:0005506">
    <property type="term" value="F:iron ion binding"/>
    <property type="evidence" value="ECO:0007669"/>
    <property type="project" value="InterPro"/>
</dbReference>
<evidence type="ECO:0000256" key="3">
    <source>
        <dbReference type="ARBA" id="ARBA00011995"/>
    </source>
</evidence>
<evidence type="ECO:0000313" key="11">
    <source>
        <dbReference type="EMBL" id="CAD7276466.1"/>
    </source>
</evidence>
<dbReference type="InterPro" id="IPR045865">
    <property type="entry name" value="ACT-like_dom_sf"/>
</dbReference>
<dbReference type="EMBL" id="OA882670">
    <property type="protein sequence ID" value="CAD7276466.1"/>
    <property type="molecule type" value="Genomic_DNA"/>
</dbReference>
<dbReference type="Proteomes" id="UP000678499">
    <property type="component" value="Unassembled WGS sequence"/>
</dbReference>
<feature type="domain" description="Biopterin-dependent aromatic amino acid hydroxylase family profile" evidence="9">
    <location>
        <begin position="243"/>
        <end position="385"/>
    </location>
</feature>
<keyword evidence="6 8" id="KW-0408">Iron</keyword>
<dbReference type="PANTHER" id="PTHR11473">
    <property type="entry name" value="AROMATIC AMINO ACID HYDROXYLASE"/>
    <property type="match status" value="1"/>
</dbReference>
<dbReference type="EMBL" id="CAJPEX010000633">
    <property type="protein sequence ID" value="CAG0916618.1"/>
    <property type="molecule type" value="Genomic_DNA"/>
</dbReference>
<keyword evidence="5" id="KW-0560">Oxidoreductase</keyword>
<evidence type="ECO:0000256" key="5">
    <source>
        <dbReference type="ARBA" id="ARBA00023002"/>
    </source>
</evidence>
<evidence type="ECO:0000256" key="8">
    <source>
        <dbReference type="PIRSR" id="PIRSR601273-2"/>
    </source>
</evidence>
<dbReference type="PROSITE" id="PS51410">
    <property type="entry name" value="BH4_AAA_HYDROXYL_2"/>
    <property type="match status" value="2"/>
</dbReference>
<sequence>MPPVVLQDYSARFTFRLQSDLKLESSPDGKAKRKPGNSAVLFTMTEEVGALAKALKILNSDLKLESSPDGKAKRKPGNSAVLFTMTEEVGALAKALKILNEQKVNLKHIESRPSKRRPEDSYDFMIECDHTEGNVEQAIKDLKEISHHVQYITEDEEKTDSDAVPWFPEKIMDLDRFSNRILSYGAELESDHPGFTDPIYLYKTHACKEFNYVFPLLIENCGYREDNIPQLQGVSDFLKSRRPSYTPEPDVCHELLGHVPLFADPAFAKFSQELGLASLGAPDEDVEKLATCYWFTIEFGLCREADGVRAYGAGLLSSFEELQYCLSDKPQKLPKYATTIQRPFMVHYDPYTESVQILNSKNQIENLIRNISYDVNQLLMAVSKM</sequence>
<feature type="binding site" evidence="8">
    <location>
        <position position="253"/>
    </location>
    <ligand>
        <name>Fe cation</name>
        <dbReference type="ChEBI" id="CHEBI:24875"/>
    </ligand>
</feature>
<evidence type="ECO:0000256" key="6">
    <source>
        <dbReference type="ARBA" id="ARBA00023004"/>
    </source>
</evidence>
<feature type="binding site" evidence="8">
    <location>
        <position position="298"/>
    </location>
    <ligand>
        <name>Fe cation</name>
        <dbReference type="ChEBI" id="CHEBI:24875"/>
    </ligand>
</feature>
<comment type="cofactor">
    <cofactor evidence="1 8">
        <name>Fe(2+)</name>
        <dbReference type="ChEBI" id="CHEBI:29033"/>
    </cofactor>
</comment>
<dbReference type="Pfam" id="PF01842">
    <property type="entry name" value="ACT"/>
    <property type="match status" value="1"/>
</dbReference>
<dbReference type="Pfam" id="PF00351">
    <property type="entry name" value="Biopterin_H"/>
    <property type="match status" value="2"/>
</dbReference>
<comment type="similarity">
    <text evidence="2">Belongs to the biopterin-dependent aromatic amino acid hydroxylase family.</text>
</comment>
<reference evidence="11" key="1">
    <citation type="submission" date="2020-11" db="EMBL/GenBank/DDBJ databases">
        <authorList>
            <person name="Tran Van P."/>
        </authorList>
    </citation>
    <scope>NUCLEOTIDE SEQUENCE</scope>
</reference>
<gene>
    <name evidence="11" type="ORF">NMOB1V02_LOCUS4228</name>
</gene>
<dbReference type="InterPro" id="IPR001273">
    <property type="entry name" value="ArAA_hydroxylase"/>
</dbReference>
<proteinExistence type="inferred from homology"/>
<keyword evidence="7" id="KW-0503">Monooxygenase</keyword>
<dbReference type="InterPro" id="IPR036951">
    <property type="entry name" value="ArAA_hydroxylase_sf"/>
</dbReference>
<dbReference type="GO" id="GO:0004505">
    <property type="term" value="F:phenylalanine 4-monooxygenase activity"/>
    <property type="evidence" value="ECO:0007669"/>
    <property type="project" value="UniProtKB-EC"/>
</dbReference>
<keyword evidence="12" id="KW-1185">Reference proteome</keyword>
<dbReference type="InterPro" id="IPR018301">
    <property type="entry name" value="ArAA_hydroxylase_Fe/CU_BS"/>
</dbReference>
<feature type="domain" description="Biopterin-dependent aromatic amino acid hydroxylase family profile" evidence="9">
    <location>
        <begin position="152"/>
        <end position="200"/>
    </location>
</feature>
<dbReference type="InterPro" id="IPR019774">
    <property type="entry name" value="Aromatic-AA_hydroxylase_C"/>
</dbReference>
<evidence type="ECO:0000256" key="4">
    <source>
        <dbReference type="ARBA" id="ARBA00022723"/>
    </source>
</evidence>
<dbReference type="InterPro" id="IPR036329">
    <property type="entry name" value="Aro-AA_hydroxylase_C_sf"/>
</dbReference>
<dbReference type="SUPFAM" id="SSF55021">
    <property type="entry name" value="ACT-like"/>
    <property type="match status" value="1"/>
</dbReference>
<dbReference type="PROSITE" id="PS51671">
    <property type="entry name" value="ACT"/>
    <property type="match status" value="1"/>
</dbReference>
<dbReference type="InterPro" id="IPR002912">
    <property type="entry name" value="ACT_dom"/>
</dbReference>
<accession>A0A7R9BLZ0</accession>
<dbReference type="PANTHER" id="PTHR11473:SF24">
    <property type="entry name" value="PHENYLALANINE-4-HYDROXYLASE"/>
    <property type="match status" value="1"/>
</dbReference>
<dbReference type="Gene3D" id="1.10.800.10">
    <property type="entry name" value="Aromatic amino acid hydroxylase"/>
    <property type="match status" value="4"/>
</dbReference>
<evidence type="ECO:0000256" key="1">
    <source>
        <dbReference type="ARBA" id="ARBA00001954"/>
    </source>
</evidence>
<name>A0A7R9BLZ0_9CRUS</name>
<dbReference type="SUPFAM" id="SSF56534">
    <property type="entry name" value="Aromatic aminoacid monoxygenases, catalytic and oligomerization domains"/>
    <property type="match status" value="1"/>
</dbReference>
<dbReference type="AlphaFoldDB" id="A0A7R9BLZ0"/>